<reference evidence="5 6" key="1">
    <citation type="journal article" date="2018" name="PLoS ONE">
        <title>The draft genome of Kipferlia bialata reveals reductive genome evolution in fornicate parasites.</title>
        <authorList>
            <person name="Tanifuji G."/>
            <person name="Takabayashi S."/>
            <person name="Kume K."/>
            <person name="Takagi M."/>
            <person name="Nakayama T."/>
            <person name="Kamikawa R."/>
            <person name="Inagaki Y."/>
            <person name="Hashimoto T."/>
        </authorList>
    </citation>
    <scope>NUCLEOTIDE SEQUENCE [LARGE SCALE GENOMIC DNA]</scope>
    <source>
        <strain evidence="5">NY0173</strain>
    </source>
</reference>
<dbReference type="GO" id="GO:0005783">
    <property type="term" value="C:endoplasmic reticulum"/>
    <property type="evidence" value="ECO:0007669"/>
    <property type="project" value="TreeGrafter"/>
</dbReference>
<evidence type="ECO:0000313" key="6">
    <source>
        <dbReference type="Proteomes" id="UP000265618"/>
    </source>
</evidence>
<dbReference type="SUPFAM" id="SSF52833">
    <property type="entry name" value="Thioredoxin-like"/>
    <property type="match status" value="1"/>
</dbReference>
<evidence type="ECO:0000259" key="4">
    <source>
        <dbReference type="PROSITE" id="PS51352"/>
    </source>
</evidence>
<sequence>MHILVCLSLVLIAWGSLVEVSHEAISDLESSPTPALVRFYMPWSGHCKHLAPTWKDLADALDGDTLTVAQINCWDWERETSVCEDMELRGYPTIMYLHNGTTETYEGPRTVEAMSSWTKKMVQGGEVIGDL</sequence>
<dbReference type="PANTHER" id="PTHR45672">
    <property type="entry name" value="PROTEIN DISULFIDE-ISOMERASE C17H9.14C-RELATED"/>
    <property type="match status" value="1"/>
</dbReference>
<keyword evidence="2 3" id="KW-0732">Signal</keyword>
<organism evidence="5 6">
    <name type="scientific">Kipferlia bialata</name>
    <dbReference type="NCBI Taxonomy" id="797122"/>
    <lineage>
        <taxon>Eukaryota</taxon>
        <taxon>Metamonada</taxon>
        <taxon>Carpediemonas-like organisms</taxon>
        <taxon>Kipferlia</taxon>
    </lineage>
</organism>
<accession>A0A9K3GKU2</accession>
<comment type="caution">
    <text evidence="5">The sequence shown here is derived from an EMBL/GenBank/DDBJ whole genome shotgun (WGS) entry which is preliminary data.</text>
</comment>
<comment type="similarity">
    <text evidence="1">Belongs to the protein disulfide isomerase family.</text>
</comment>
<dbReference type="InterPro" id="IPR051063">
    <property type="entry name" value="PDI"/>
</dbReference>
<dbReference type="PANTHER" id="PTHR45672:SF3">
    <property type="entry name" value="THIOREDOXIN DOMAIN-CONTAINING PROTEIN 5"/>
    <property type="match status" value="1"/>
</dbReference>
<gene>
    <name evidence="5" type="ORF">KIPB_007826</name>
</gene>
<dbReference type="Gene3D" id="3.40.30.10">
    <property type="entry name" value="Glutaredoxin"/>
    <property type="match status" value="1"/>
</dbReference>
<dbReference type="GO" id="GO:0003756">
    <property type="term" value="F:protein disulfide isomerase activity"/>
    <property type="evidence" value="ECO:0007669"/>
    <property type="project" value="TreeGrafter"/>
</dbReference>
<feature type="signal peptide" evidence="3">
    <location>
        <begin position="1"/>
        <end position="15"/>
    </location>
</feature>
<protein>
    <recommendedName>
        <fullName evidence="4">Thioredoxin domain-containing protein</fullName>
    </recommendedName>
</protein>
<evidence type="ECO:0000256" key="1">
    <source>
        <dbReference type="ARBA" id="ARBA00006347"/>
    </source>
</evidence>
<dbReference type="OrthoDB" id="10264505at2759"/>
<keyword evidence="6" id="KW-1185">Reference proteome</keyword>
<dbReference type="AlphaFoldDB" id="A0A9K3GKU2"/>
<dbReference type="Pfam" id="PF00085">
    <property type="entry name" value="Thioredoxin"/>
    <property type="match status" value="1"/>
</dbReference>
<dbReference type="CDD" id="cd02961">
    <property type="entry name" value="PDI_a_family"/>
    <property type="match status" value="1"/>
</dbReference>
<evidence type="ECO:0000256" key="3">
    <source>
        <dbReference type="SAM" id="SignalP"/>
    </source>
</evidence>
<feature type="chain" id="PRO_5039909912" description="Thioredoxin domain-containing protein" evidence="3">
    <location>
        <begin position="16"/>
        <end position="131"/>
    </location>
</feature>
<proteinExistence type="inferred from homology"/>
<dbReference type="EMBL" id="BDIP01002284">
    <property type="protein sequence ID" value="GIQ86051.1"/>
    <property type="molecule type" value="Genomic_DNA"/>
</dbReference>
<dbReference type="PROSITE" id="PS51352">
    <property type="entry name" value="THIOREDOXIN_2"/>
    <property type="match status" value="1"/>
</dbReference>
<feature type="domain" description="Thioredoxin" evidence="4">
    <location>
        <begin position="1"/>
        <end position="123"/>
    </location>
</feature>
<evidence type="ECO:0000313" key="5">
    <source>
        <dbReference type="EMBL" id="GIQ86051.1"/>
    </source>
</evidence>
<dbReference type="InterPro" id="IPR036249">
    <property type="entry name" value="Thioredoxin-like_sf"/>
</dbReference>
<evidence type="ECO:0000256" key="2">
    <source>
        <dbReference type="ARBA" id="ARBA00022729"/>
    </source>
</evidence>
<dbReference type="InterPro" id="IPR013766">
    <property type="entry name" value="Thioredoxin_domain"/>
</dbReference>
<dbReference type="GO" id="GO:0006457">
    <property type="term" value="P:protein folding"/>
    <property type="evidence" value="ECO:0007669"/>
    <property type="project" value="TreeGrafter"/>
</dbReference>
<dbReference type="Proteomes" id="UP000265618">
    <property type="component" value="Unassembled WGS sequence"/>
</dbReference>
<name>A0A9K3GKU2_9EUKA</name>